<evidence type="ECO:0000256" key="1">
    <source>
        <dbReference type="SAM" id="Phobius"/>
    </source>
</evidence>
<dbReference type="RefSeq" id="WP_020876885.1">
    <property type="nucleotide sequence ID" value="NZ_ATHJ01000094.1"/>
</dbReference>
<reference evidence="2 3" key="1">
    <citation type="journal article" date="2013" name="Genome Announc.">
        <title>Draft genome sequences for three mercury-methylating, sulfate-reducing bacteria.</title>
        <authorList>
            <person name="Brown S.D."/>
            <person name="Hurt R.A.Jr."/>
            <person name="Gilmour C.C."/>
            <person name="Elias D.A."/>
        </authorList>
    </citation>
    <scope>NUCLEOTIDE SEQUENCE [LARGE SCALE GENOMIC DNA]</scope>
    <source>
        <strain evidence="2 3">DSM 2059</strain>
    </source>
</reference>
<organism evidence="2 3">
    <name type="scientific">Desulfococcus multivorans DSM 2059</name>
    <dbReference type="NCBI Taxonomy" id="1121405"/>
    <lineage>
        <taxon>Bacteria</taxon>
        <taxon>Pseudomonadati</taxon>
        <taxon>Thermodesulfobacteriota</taxon>
        <taxon>Desulfobacteria</taxon>
        <taxon>Desulfobacterales</taxon>
        <taxon>Desulfococcaceae</taxon>
        <taxon>Desulfococcus</taxon>
    </lineage>
</organism>
<keyword evidence="3" id="KW-1185">Reference proteome</keyword>
<name>S7V2G0_DESML</name>
<evidence type="ECO:0000313" key="3">
    <source>
        <dbReference type="Proteomes" id="UP000014977"/>
    </source>
</evidence>
<protein>
    <recommendedName>
        <fullName evidence="4">DUF3999 domain-containing protein</fullName>
    </recommendedName>
</protein>
<gene>
    <name evidence="2" type="ORF">dsmv_0223</name>
</gene>
<accession>S7V2G0</accession>
<dbReference type="Proteomes" id="UP000014977">
    <property type="component" value="Unassembled WGS sequence"/>
</dbReference>
<proteinExistence type="predicted"/>
<dbReference type="eggNOG" id="ENOG5031WM6">
    <property type="taxonomic scope" value="Bacteria"/>
</dbReference>
<evidence type="ECO:0008006" key="4">
    <source>
        <dbReference type="Google" id="ProtNLM"/>
    </source>
</evidence>
<evidence type="ECO:0000313" key="2">
    <source>
        <dbReference type="EMBL" id="EPR38813.1"/>
    </source>
</evidence>
<dbReference type="EMBL" id="ATHJ01000094">
    <property type="protein sequence ID" value="EPR38813.1"/>
    <property type="molecule type" value="Genomic_DNA"/>
</dbReference>
<dbReference type="STRING" id="897.B2D07_04610"/>
<sequence length="462" mass="51036">MRSIVTIRLCGLVLFFVLLPIPAVSAPLKAADFAYGIRLDPVTGGAVYRLYLPEAVHRSVVRQDLGDLRVFNERGEIIPHILRRPEESGLMETDVLALPFFPVDGPEKEMGVGFSIDITTDAKGAVLNARTRGVTGDGLEKAAYLIDAGKLDRPPDRLRLDWQGPDDSFVGKVSLLSSDDLDHWRMLASGVTLAALRHGKHLLRRDTIFIPEPPGRFITILWPRNARETILTRVEALVPKASTTAPRRHLKVPFSVAAGDSGAYVADLGGFFLVDRLNLLFGEPNSLTAGRFCSRSDTHGAWQQRFEGLFYDLSIDGTRFVNDAAVVGSVMDRWWRFEAVSRNGGMGERPPVLSVGWVPMELVFLARGDGPFTLAYGHAAVAPFDLDRHPLVHLLMREKNDVLIRQIAAGPPFSLQGESARVPKKPFPWKKWILWGVLSISVVLLGVMARGLYRQMNPPPGS</sequence>
<keyword evidence="1" id="KW-1133">Transmembrane helix</keyword>
<keyword evidence="1" id="KW-0812">Transmembrane</keyword>
<dbReference type="AlphaFoldDB" id="S7V2G0"/>
<dbReference type="InterPro" id="IPR025060">
    <property type="entry name" value="DUF3999"/>
</dbReference>
<feature type="transmembrane region" description="Helical" evidence="1">
    <location>
        <begin position="432"/>
        <end position="453"/>
    </location>
</feature>
<comment type="caution">
    <text evidence="2">The sequence shown here is derived from an EMBL/GenBank/DDBJ whole genome shotgun (WGS) entry which is preliminary data.</text>
</comment>
<dbReference type="Pfam" id="PF13163">
    <property type="entry name" value="DUF3999"/>
    <property type="match status" value="1"/>
</dbReference>
<dbReference type="OrthoDB" id="5405606at2"/>
<keyword evidence="1" id="KW-0472">Membrane</keyword>